<dbReference type="PANTHER" id="PTHR10237">
    <property type="entry name" value="DEFORMED EPIDERMAL AUTOREGULATORY FACTOR 1 HOMOLOG SUPPRESSIN"/>
    <property type="match status" value="1"/>
</dbReference>
<dbReference type="HOGENOM" id="CLU_505543_0_0_1"/>
<dbReference type="AlphaFoldDB" id="E9G4X0"/>
<name>E9G4X0_DAPPU</name>
<protein>
    <recommendedName>
        <fullName evidence="8">MYND-type domain-containing protein</fullName>
    </recommendedName>
</protein>
<keyword evidence="5" id="KW-0238">DNA-binding</keyword>
<evidence type="ECO:0000259" key="8">
    <source>
        <dbReference type="Pfam" id="PF01753"/>
    </source>
</evidence>
<dbReference type="SUPFAM" id="SSF144232">
    <property type="entry name" value="HIT/MYND zinc finger-like"/>
    <property type="match status" value="1"/>
</dbReference>
<dbReference type="InterPro" id="IPR024119">
    <property type="entry name" value="TF_DEAF-1"/>
</dbReference>
<dbReference type="Gene3D" id="6.10.140.2220">
    <property type="match status" value="1"/>
</dbReference>
<gene>
    <name evidence="9" type="ORF">DAPPUDRAFT_237981</name>
</gene>
<keyword evidence="10" id="KW-1185">Reference proteome</keyword>
<evidence type="ECO:0000313" key="9">
    <source>
        <dbReference type="EMBL" id="EFX85372.1"/>
    </source>
</evidence>
<evidence type="ECO:0000256" key="6">
    <source>
        <dbReference type="ARBA" id="ARBA00023163"/>
    </source>
</evidence>
<dbReference type="InParanoid" id="E9G4X0"/>
<dbReference type="EMBL" id="GL732532">
    <property type="protein sequence ID" value="EFX85372.1"/>
    <property type="molecule type" value="Genomic_DNA"/>
</dbReference>
<reference evidence="9 10" key="1">
    <citation type="journal article" date="2011" name="Science">
        <title>The ecoresponsive genome of Daphnia pulex.</title>
        <authorList>
            <person name="Colbourne J.K."/>
            <person name="Pfrender M.E."/>
            <person name="Gilbert D."/>
            <person name="Thomas W.K."/>
            <person name="Tucker A."/>
            <person name="Oakley T.H."/>
            <person name="Tokishita S."/>
            <person name="Aerts A."/>
            <person name="Arnold G.J."/>
            <person name="Basu M.K."/>
            <person name="Bauer D.J."/>
            <person name="Caceres C.E."/>
            <person name="Carmel L."/>
            <person name="Casola C."/>
            <person name="Choi J.H."/>
            <person name="Detter J.C."/>
            <person name="Dong Q."/>
            <person name="Dusheyko S."/>
            <person name="Eads B.D."/>
            <person name="Frohlich T."/>
            <person name="Geiler-Samerotte K.A."/>
            <person name="Gerlach D."/>
            <person name="Hatcher P."/>
            <person name="Jogdeo S."/>
            <person name="Krijgsveld J."/>
            <person name="Kriventseva E.V."/>
            <person name="Kultz D."/>
            <person name="Laforsch C."/>
            <person name="Lindquist E."/>
            <person name="Lopez J."/>
            <person name="Manak J.R."/>
            <person name="Muller J."/>
            <person name="Pangilinan J."/>
            <person name="Patwardhan R.P."/>
            <person name="Pitluck S."/>
            <person name="Pritham E.J."/>
            <person name="Rechtsteiner A."/>
            <person name="Rho M."/>
            <person name="Rogozin I.B."/>
            <person name="Sakarya O."/>
            <person name="Salamov A."/>
            <person name="Schaack S."/>
            <person name="Shapiro H."/>
            <person name="Shiga Y."/>
            <person name="Skalitzky C."/>
            <person name="Smith Z."/>
            <person name="Souvorov A."/>
            <person name="Sung W."/>
            <person name="Tang Z."/>
            <person name="Tsuchiya D."/>
            <person name="Tu H."/>
            <person name="Vos H."/>
            <person name="Wang M."/>
            <person name="Wolf Y.I."/>
            <person name="Yamagata H."/>
            <person name="Yamada T."/>
            <person name="Ye Y."/>
            <person name="Shaw J.R."/>
            <person name="Andrews J."/>
            <person name="Crease T.J."/>
            <person name="Tang H."/>
            <person name="Lucas S.M."/>
            <person name="Robertson H.M."/>
            <person name="Bork P."/>
            <person name="Koonin E.V."/>
            <person name="Zdobnov E.M."/>
            <person name="Grigoriev I.V."/>
            <person name="Lynch M."/>
            <person name="Boore J.L."/>
        </authorList>
    </citation>
    <scope>NUCLEOTIDE SEQUENCE [LARGE SCALE GENOMIC DNA]</scope>
</reference>
<evidence type="ECO:0000256" key="4">
    <source>
        <dbReference type="ARBA" id="ARBA00023015"/>
    </source>
</evidence>
<evidence type="ECO:0000256" key="5">
    <source>
        <dbReference type="ARBA" id="ARBA00023125"/>
    </source>
</evidence>
<keyword evidence="4" id="KW-0805">Transcription regulation</keyword>
<evidence type="ECO:0000256" key="2">
    <source>
        <dbReference type="ARBA" id="ARBA00022771"/>
    </source>
</evidence>
<evidence type="ECO:0000313" key="10">
    <source>
        <dbReference type="Proteomes" id="UP000000305"/>
    </source>
</evidence>
<keyword evidence="1" id="KW-0479">Metal-binding</keyword>
<dbReference type="KEGG" id="dpx:DAPPUDRAFT_237981"/>
<organism evidence="9 10">
    <name type="scientific">Daphnia pulex</name>
    <name type="common">Water flea</name>
    <dbReference type="NCBI Taxonomy" id="6669"/>
    <lineage>
        <taxon>Eukaryota</taxon>
        <taxon>Metazoa</taxon>
        <taxon>Ecdysozoa</taxon>
        <taxon>Arthropoda</taxon>
        <taxon>Crustacea</taxon>
        <taxon>Branchiopoda</taxon>
        <taxon>Diplostraca</taxon>
        <taxon>Cladocera</taxon>
        <taxon>Anomopoda</taxon>
        <taxon>Daphniidae</taxon>
        <taxon>Daphnia</taxon>
    </lineage>
</organism>
<dbReference type="OrthoDB" id="10023235at2759"/>
<keyword evidence="3" id="KW-0862">Zinc</keyword>
<evidence type="ECO:0000256" key="1">
    <source>
        <dbReference type="ARBA" id="ARBA00022723"/>
    </source>
</evidence>
<feature type="domain" description="MYND-type" evidence="8">
    <location>
        <begin position="263"/>
        <end position="292"/>
    </location>
</feature>
<dbReference type="PANTHER" id="PTHR10237:SF1">
    <property type="entry name" value="DEFORMED EPIDERMAL AUTOREGULATORY FACTOR 1 HOMOLOG"/>
    <property type="match status" value="1"/>
</dbReference>
<proteinExistence type="predicted"/>
<evidence type="ECO:0000256" key="3">
    <source>
        <dbReference type="ARBA" id="ARBA00022833"/>
    </source>
</evidence>
<keyword evidence="6" id="KW-0804">Transcription</keyword>
<dbReference type="PhylomeDB" id="E9G4X0"/>
<sequence length="539" mass="62054">MQSRKGLLEPWPIEFQSTDEWKWKIDSLKHWKNNASRNISELSLTSLEFHLKSQFNWDLKLNDPGDVSPSVIEPSHWNLRAEQLNKKEALQTFRNRFQSLLVDPTTKGLKYFGIQPTGSSTTDWCIMVLIHKPLLTSPLGSPILLLTVIDNLMANILKKQGKLNEKTYTKEYRKTVKSITGKMGRVISVEPYELLLWNFVLRLNSTKIVPGSEQTRLLSSGMNSSWLFASFMSPLYADAPVNPKGCTSAMVSTHPTIADENCCGACKKVPQIPKRCSRCRAIVYCSVECQRTYFTEMTNILKRFSFKDHVFQIIPLVKPKNARNLCPASLSSLFKRFPLLNDHCNVVEADKEWRSHVNMPIDYFEIDSSQSTFAFYSMMDVEFYWNRVFAGFAAKLPKWEPQFPTLKFGYDRLYLASLEAIRQFSEWKHCEKPFIILFFRTAGREGYSSHHCRVNLRPCLLYTCSKCRLLLHVARFVTCQSTSEQLKLVEIVLNVQCQFYIYVYKEESVLTPYVVRGPKLAESTLAESVDSLVGLVLKL</sequence>
<dbReference type="InterPro" id="IPR002893">
    <property type="entry name" value="Znf_MYND"/>
</dbReference>
<evidence type="ECO:0000256" key="7">
    <source>
        <dbReference type="ARBA" id="ARBA00023242"/>
    </source>
</evidence>
<dbReference type="Proteomes" id="UP000000305">
    <property type="component" value="Unassembled WGS sequence"/>
</dbReference>
<keyword evidence="2" id="KW-0863">Zinc-finger</keyword>
<dbReference type="GO" id="GO:0008270">
    <property type="term" value="F:zinc ion binding"/>
    <property type="evidence" value="ECO:0007669"/>
    <property type="project" value="UniProtKB-KW"/>
</dbReference>
<accession>E9G4X0</accession>
<keyword evidence="7" id="KW-0539">Nucleus</keyword>
<dbReference type="GO" id="GO:0003677">
    <property type="term" value="F:DNA binding"/>
    <property type="evidence" value="ECO:0007669"/>
    <property type="project" value="UniProtKB-KW"/>
</dbReference>
<dbReference type="Pfam" id="PF01753">
    <property type="entry name" value="zf-MYND"/>
    <property type="match status" value="1"/>
</dbReference>